<name>A0A8H3IR78_9LECA</name>
<evidence type="ECO:0000256" key="4">
    <source>
        <dbReference type="ARBA" id="ARBA00022827"/>
    </source>
</evidence>
<dbReference type="PROSITE" id="PS50941">
    <property type="entry name" value="CHIT_BIND_I_2"/>
    <property type="match status" value="1"/>
</dbReference>
<feature type="domain" description="FAD-binding PCMH-type" evidence="9">
    <location>
        <begin position="124"/>
        <end position="297"/>
    </location>
</feature>
<dbReference type="CDD" id="cd11618">
    <property type="entry name" value="ChtBD1_1"/>
    <property type="match status" value="1"/>
</dbReference>
<comment type="similarity">
    <text evidence="1">Belongs to the oxygen-dependent FAD-linked oxidoreductase family.</text>
</comment>
<sequence>MLLLFTSLAALAFASGVCAAPVSENDAHRVFEKRAVTPDATCGGAKKYTCQGSSFGNCCSANGWCGSTSAYCGTGCQSAYGTCTGTTAPSPTTLADCLGSKNVPVKFTSSSDFSALAQPYNLRLAYTPAVIVLPTTTKHVSDAVLCAAKSKVKVQAKGGGHSYASFSSGGQSGSMIIDLEGFQSVSVDATTFVAKVGGGVRLGNMAVGIYNAAKRALPHGTCPGVGVGGHATHGGFGYSSRAWGLTLDTIVGLDVVLANGSSVHATSTAYPDIYYAMRGAGDSFGIVTIFHLKTQPAPATVINWSFSLPGMFTSAQTTTNAFLHLQSFALNSSVVDRNLGFGLYFDGSGFSISGTYFGTLDAFNNKIKPELLRTLPTPSSSSVQAVDWIKSLTLLGGNTPLSQPLDRTKYTLHDDFFAKSVVVPSSSPLTSQGLNSYFNYVISSGVKAPNPWFSIVNLYGGPGSQINVPAVSSSAYSDRTALWVIQHYGYTGNTNSPFPPASIDFINGLSNSLVSAMPNTVFSGYLNYVDPSLSASQAHTAYYDTATYSKLVGIKNVVDPGKVFWNPQAVGN</sequence>
<comment type="caution">
    <text evidence="6">Lacks conserved residue(s) required for the propagation of feature annotation.</text>
</comment>
<dbReference type="EMBL" id="CAJPDS010000100">
    <property type="protein sequence ID" value="CAF9937312.1"/>
    <property type="molecule type" value="Genomic_DNA"/>
</dbReference>
<organism evidence="10 11">
    <name type="scientific">Heterodermia speciosa</name>
    <dbReference type="NCBI Taxonomy" id="116794"/>
    <lineage>
        <taxon>Eukaryota</taxon>
        <taxon>Fungi</taxon>
        <taxon>Dikarya</taxon>
        <taxon>Ascomycota</taxon>
        <taxon>Pezizomycotina</taxon>
        <taxon>Lecanoromycetes</taxon>
        <taxon>OSLEUM clade</taxon>
        <taxon>Lecanoromycetidae</taxon>
        <taxon>Caliciales</taxon>
        <taxon>Physciaceae</taxon>
        <taxon>Heterodermia</taxon>
    </lineage>
</organism>
<keyword evidence="3 6" id="KW-0147">Chitin-binding</keyword>
<feature type="signal peptide" evidence="7">
    <location>
        <begin position="1"/>
        <end position="19"/>
    </location>
</feature>
<dbReference type="InterPro" id="IPR012951">
    <property type="entry name" value="BBE"/>
</dbReference>
<dbReference type="SUPFAM" id="SSF56176">
    <property type="entry name" value="FAD-binding/transporter-associated domain-like"/>
    <property type="match status" value="1"/>
</dbReference>
<evidence type="ECO:0000256" key="7">
    <source>
        <dbReference type="SAM" id="SignalP"/>
    </source>
</evidence>
<dbReference type="PROSITE" id="PS51387">
    <property type="entry name" value="FAD_PCMH"/>
    <property type="match status" value="1"/>
</dbReference>
<dbReference type="Gene3D" id="3.40.462.20">
    <property type="match status" value="1"/>
</dbReference>
<dbReference type="Gene3D" id="3.30.60.10">
    <property type="entry name" value="Endochitinase-like"/>
    <property type="match status" value="1"/>
</dbReference>
<dbReference type="PANTHER" id="PTHR42973:SF15">
    <property type="entry name" value="FAD-BINDING PCMH-TYPE DOMAIN-CONTAINING PROTEIN"/>
    <property type="match status" value="1"/>
</dbReference>
<dbReference type="InterPro" id="IPR016169">
    <property type="entry name" value="FAD-bd_PCMH_sub2"/>
</dbReference>
<evidence type="ECO:0000256" key="2">
    <source>
        <dbReference type="ARBA" id="ARBA00022630"/>
    </source>
</evidence>
<dbReference type="InterPro" id="IPR050416">
    <property type="entry name" value="FAD-linked_Oxidoreductase"/>
</dbReference>
<evidence type="ECO:0008006" key="12">
    <source>
        <dbReference type="Google" id="ProtNLM"/>
    </source>
</evidence>
<dbReference type="Pfam" id="PF08031">
    <property type="entry name" value="BBE"/>
    <property type="match status" value="1"/>
</dbReference>
<comment type="caution">
    <text evidence="10">The sequence shown here is derived from an EMBL/GenBank/DDBJ whole genome shotgun (WGS) entry which is preliminary data.</text>
</comment>
<dbReference type="GO" id="GO:0071949">
    <property type="term" value="F:FAD binding"/>
    <property type="evidence" value="ECO:0007669"/>
    <property type="project" value="InterPro"/>
</dbReference>
<dbReference type="GO" id="GO:0016491">
    <property type="term" value="F:oxidoreductase activity"/>
    <property type="evidence" value="ECO:0007669"/>
    <property type="project" value="UniProtKB-KW"/>
</dbReference>
<dbReference type="InterPro" id="IPR036861">
    <property type="entry name" value="Endochitinase-like_sf"/>
</dbReference>
<proteinExistence type="inferred from homology"/>
<feature type="domain" description="Chitin-binding type-1" evidence="8">
    <location>
        <begin position="39"/>
        <end position="85"/>
    </location>
</feature>
<keyword evidence="5" id="KW-0560">Oxidoreductase</keyword>
<dbReference type="AlphaFoldDB" id="A0A8H3IR78"/>
<keyword evidence="4" id="KW-0274">FAD</keyword>
<dbReference type="OrthoDB" id="407275at2759"/>
<evidence type="ECO:0000256" key="6">
    <source>
        <dbReference type="PROSITE-ProRule" id="PRU00261"/>
    </source>
</evidence>
<evidence type="ECO:0000256" key="1">
    <source>
        <dbReference type="ARBA" id="ARBA00005466"/>
    </source>
</evidence>
<dbReference type="GO" id="GO:0008061">
    <property type="term" value="F:chitin binding"/>
    <property type="evidence" value="ECO:0007669"/>
    <property type="project" value="UniProtKB-UniRule"/>
</dbReference>
<dbReference type="InterPro" id="IPR006094">
    <property type="entry name" value="Oxid_FAD_bind_N"/>
</dbReference>
<reference evidence="10" key="1">
    <citation type="submission" date="2021-03" db="EMBL/GenBank/DDBJ databases">
        <authorList>
            <person name="Tagirdzhanova G."/>
        </authorList>
    </citation>
    <scope>NUCLEOTIDE SEQUENCE</scope>
</reference>
<keyword evidence="2" id="KW-0285">Flavoprotein</keyword>
<dbReference type="PANTHER" id="PTHR42973">
    <property type="entry name" value="BINDING OXIDOREDUCTASE, PUTATIVE (AFU_ORTHOLOGUE AFUA_1G17690)-RELATED"/>
    <property type="match status" value="1"/>
</dbReference>
<protein>
    <recommendedName>
        <fullName evidence="12">Carbohydrate-binding module family 18</fullName>
    </recommendedName>
</protein>
<feature type="chain" id="PRO_5034408529" description="Carbohydrate-binding module family 18" evidence="7">
    <location>
        <begin position="20"/>
        <end position="572"/>
    </location>
</feature>
<keyword evidence="6" id="KW-1015">Disulfide bond</keyword>
<dbReference type="InterPro" id="IPR001002">
    <property type="entry name" value="Chitin-bd_1"/>
</dbReference>
<dbReference type="InterPro" id="IPR016166">
    <property type="entry name" value="FAD-bd_PCMH"/>
</dbReference>
<dbReference type="Gene3D" id="3.30.465.10">
    <property type="match status" value="1"/>
</dbReference>
<dbReference type="SUPFAM" id="SSF57016">
    <property type="entry name" value="Plant lectins/antimicrobial peptides"/>
    <property type="match status" value="1"/>
</dbReference>
<feature type="disulfide bond" evidence="6">
    <location>
        <begin position="58"/>
        <end position="72"/>
    </location>
</feature>
<dbReference type="Proteomes" id="UP000664521">
    <property type="component" value="Unassembled WGS sequence"/>
</dbReference>
<evidence type="ECO:0000259" key="8">
    <source>
        <dbReference type="PROSITE" id="PS50941"/>
    </source>
</evidence>
<evidence type="ECO:0000259" key="9">
    <source>
        <dbReference type="PROSITE" id="PS51387"/>
    </source>
</evidence>
<evidence type="ECO:0000313" key="11">
    <source>
        <dbReference type="Proteomes" id="UP000664521"/>
    </source>
</evidence>
<evidence type="ECO:0000313" key="10">
    <source>
        <dbReference type="EMBL" id="CAF9937312.1"/>
    </source>
</evidence>
<accession>A0A8H3IR78</accession>
<keyword evidence="11" id="KW-1185">Reference proteome</keyword>
<dbReference type="Pfam" id="PF01565">
    <property type="entry name" value="FAD_binding_4"/>
    <property type="match status" value="1"/>
</dbReference>
<dbReference type="InterPro" id="IPR036318">
    <property type="entry name" value="FAD-bd_PCMH-like_sf"/>
</dbReference>
<keyword evidence="7" id="KW-0732">Signal</keyword>
<evidence type="ECO:0000256" key="5">
    <source>
        <dbReference type="ARBA" id="ARBA00023002"/>
    </source>
</evidence>
<evidence type="ECO:0000256" key="3">
    <source>
        <dbReference type="ARBA" id="ARBA00022669"/>
    </source>
</evidence>
<gene>
    <name evidence="10" type="ORF">HETSPECPRED_000491</name>
</gene>